<dbReference type="RefSeq" id="XP_062690411.1">
    <property type="nucleotide sequence ID" value="XM_062835257.1"/>
</dbReference>
<dbReference type="AlphaFoldDB" id="A0AAJ0I363"/>
<protein>
    <submittedName>
        <fullName evidence="1">Uncharacterized protein</fullName>
    </submittedName>
</protein>
<dbReference type="EMBL" id="JAULSX010000006">
    <property type="protein sequence ID" value="KAK3488704.1"/>
    <property type="molecule type" value="Genomic_DNA"/>
</dbReference>
<dbReference type="Proteomes" id="UP001285908">
    <property type="component" value="Unassembled WGS sequence"/>
</dbReference>
<organism evidence="1 2">
    <name type="scientific">Neurospora hispaniola</name>
    <dbReference type="NCBI Taxonomy" id="588809"/>
    <lineage>
        <taxon>Eukaryota</taxon>
        <taxon>Fungi</taxon>
        <taxon>Dikarya</taxon>
        <taxon>Ascomycota</taxon>
        <taxon>Pezizomycotina</taxon>
        <taxon>Sordariomycetes</taxon>
        <taxon>Sordariomycetidae</taxon>
        <taxon>Sordariales</taxon>
        <taxon>Sordariaceae</taxon>
        <taxon>Neurospora</taxon>
    </lineage>
</organism>
<gene>
    <name evidence="1" type="ORF">B0T23DRAFT_321744</name>
</gene>
<accession>A0AAJ0I363</accession>
<proteinExistence type="predicted"/>
<name>A0AAJ0I363_9PEZI</name>
<evidence type="ECO:0000313" key="2">
    <source>
        <dbReference type="Proteomes" id="UP001285908"/>
    </source>
</evidence>
<evidence type="ECO:0000313" key="1">
    <source>
        <dbReference type="EMBL" id="KAK3488704.1"/>
    </source>
</evidence>
<keyword evidence="2" id="KW-1185">Reference proteome</keyword>
<sequence length="85" mass="9792">MKIALSHGSCQWNYHGLFHRISIIELPSKSMQVTPSRKCTKPYRLATYMGWPRDRSEPDPRMDSKGYKGSSSHHLFVIVAAWTEV</sequence>
<reference evidence="1 2" key="1">
    <citation type="journal article" date="2023" name="Mol. Phylogenet. Evol.">
        <title>Genome-scale phylogeny and comparative genomics of the fungal order Sordariales.</title>
        <authorList>
            <person name="Hensen N."/>
            <person name="Bonometti L."/>
            <person name="Westerberg I."/>
            <person name="Brannstrom I.O."/>
            <person name="Guillou S."/>
            <person name="Cros-Aarteil S."/>
            <person name="Calhoun S."/>
            <person name="Haridas S."/>
            <person name="Kuo A."/>
            <person name="Mondo S."/>
            <person name="Pangilinan J."/>
            <person name="Riley R."/>
            <person name="LaButti K."/>
            <person name="Andreopoulos B."/>
            <person name="Lipzen A."/>
            <person name="Chen C."/>
            <person name="Yan M."/>
            <person name="Daum C."/>
            <person name="Ng V."/>
            <person name="Clum A."/>
            <person name="Steindorff A."/>
            <person name="Ohm R.A."/>
            <person name="Martin F."/>
            <person name="Silar P."/>
            <person name="Natvig D.O."/>
            <person name="Lalanne C."/>
            <person name="Gautier V."/>
            <person name="Ament-Velasquez S.L."/>
            <person name="Kruys A."/>
            <person name="Hutchinson M.I."/>
            <person name="Powell A.J."/>
            <person name="Barry K."/>
            <person name="Miller A.N."/>
            <person name="Grigoriev I.V."/>
            <person name="Debuchy R."/>
            <person name="Gladieux P."/>
            <person name="Hiltunen Thoren M."/>
            <person name="Johannesson H."/>
        </authorList>
    </citation>
    <scope>NUCLEOTIDE SEQUENCE [LARGE SCALE GENOMIC DNA]</scope>
    <source>
        <strain evidence="1 2">FGSC 10403</strain>
    </source>
</reference>
<comment type="caution">
    <text evidence="1">The sequence shown here is derived from an EMBL/GenBank/DDBJ whole genome shotgun (WGS) entry which is preliminary data.</text>
</comment>
<dbReference type="GeneID" id="87872879"/>